<dbReference type="InterPro" id="IPR055348">
    <property type="entry name" value="DctQ"/>
</dbReference>
<evidence type="ECO:0000256" key="1">
    <source>
        <dbReference type="ARBA" id="ARBA00004429"/>
    </source>
</evidence>
<dbReference type="GO" id="GO:0022857">
    <property type="term" value="F:transmembrane transporter activity"/>
    <property type="evidence" value="ECO:0007669"/>
    <property type="project" value="TreeGrafter"/>
</dbReference>
<evidence type="ECO:0000256" key="2">
    <source>
        <dbReference type="ARBA" id="ARBA00022448"/>
    </source>
</evidence>
<dbReference type="GO" id="GO:0005886">
    <property type="term" value="C:plasma membrane"/>
    <property type="evidence" value="ECO:0007669"/>
    <property type="project" value="UniProtKB-SubCell"/>
</dbReference>
<dbReference type="RefSeq" id="WP_084370960.1">
    <property type="nucleotide sequence ID" value="NZ_FWYF01000001.1"/>
</dbReference>
<feature type="transmembrane region" description="Helical" evidence="9">
    <location>
        <begin position="49"/>
        <end position="69"/>
    </location>
</feature>
<dbReference type="STRING" id="692418.SAMN04488029_0637"/>
<evidence type="ECO:0000256" key="7">
    <source>
        <dbReference type="ARBA" id="ARBA00023136"/>
    </source>
</evidence>
<keyword evidence="5 9" id="KW-0812">Transmembrane</keyword>
<feature type="transmembrane region" description="Helical" evidence="9">
    <location>
        <begin position="90"/>
        <end position="112"/>
    </location>
</feature>
<evidence type="ECO:0000256" key="5">
    <source>
        <dbReference type="ARBA" id="ARBA00022692"/>
    </source>
</evidence>
<organism evidence="11 12">
    <name type="scientific">Reichenbachiella faecimaris</name>
    <dbReference type="NCBI Taxonomy" id="692418"/>
    <lineage>
        <taxon>Bacteria</taxon>
        <taxon>Pseudomonadati</taxon>
        <taxon>Bacteroidota</taxon>
        <taxon>Cytophagia</taxon>
        <taxon>Cytophagales</taxon>
        <taxon>Reichenbachiellaceae</taxon>
        <taxon>Reichenbachiella</taxon>
    </lineage>
</organism>
<dbReference type="PANTHER" id="PTHR35011:SF2">
    <property type="entry name" value="2,3-DIKETO-L-GULONATE TRAP TRANSPORTER SMALL PERMEASE PROTEIN YIAM"/>
    <property type="match status" value="1"/>
</dbReference>
<feature type="transmembrane region" description="Helical" evidence="9">
    <location>
        <begin position="124"/>
        <end position="144"/>
    </location>
</feature>
<protein>
    <submittedName>
        <fullName evidence="11">TRAP-type C4-dicarboxylate transport system, small permease component</fullName>
    </submittedName>
</protein>
<evidence type="ECO:0000256" key="8">
    <source>
        <dbReference type="ARBA" id="ARBA00038436"/>
    </source>
</evidence>
<dbReference type="Pfam" id="PF04290">
    <property type="entry name" value="DctQ"/>
    <property type="match status" value="1"/>
</dbReference>
<dbReference type="EMBL" id="FWYF01000001">
    <property type="protein sequence ID" value="SMD32294.1"/>
    <property type="molecule type" value="Genomic_DNA"/>
</dbReference>
<comment type="similarity">
    <text evidence="8">Belongs to the TRAP transporter small permease family.</text>
</comment>
<keyword evidence="12" id="KW-1185">Reference proteome</keyword>
<evidence type="ECO:0000256" key="9">
    <source>
        <dbReference type="SAM" id="Phobius"/>
    </source>
</evidence>
<dbReference type="PANTHER" id="PTHR35011">
    <property type="entry name" value="2,3-DIKETO-L-GULONATE TRAP TRANSPORTER SMALL PERMEASE PROTEIN YIAM"/>
    <property type="match status" value="1"/>
</dbReference>
<evidence type="ECO:0000259" key="10">
    <source>
        <dbReference type="Pfam" id="PF04290"/>
    </source>
</evidence>
<evidence type="ECO:0000256" key="6">
    <source>
        <dbReference type="ARBA" id="ARBA00022989"/>
    </source>
</evidence>
<dbReference type="GO" id="GO:0015740">
    <property type="term" value="P:C4-dicarboxylate transport"/>
    <property type="evidence" value="ECO:0007669"/>
    <property type="project" value="TreeGrafter"/>
</dbReference>
<reference evidence="11 12" key="1">
    <citation type="submission" date="2017-04" db="EMBL/GenBank/DDBJ databases">
        <authorList>
            <person name="Afonso C.L."/>
            <person name="Miller P.J."/>
            <person name="Scott M.A."/>
            <person name="Spackman E."/>
            <person name="Goraichik I."/>
            <person name="Dimitrov K.M."/>
            <person name="Suarez D.L."/>
            <person name="Swayne D.E."/>
        </authorList>
    </citation>
    <scope>NUCLEOTIDE SEQUENCE [LARGE SCALE GENOMIC DNA]</scope>
    <source>
        <strain evidence="11 12">DSM 26133</strain>
    </source>
</reference>
<dbReference type="OrthoDB" id="9815614at2"/>
<accession>A0A1W2G701</accession>
<evidence type="ECO:0000256" key="4">
    <source>
        <dbReference type="ARBA" id="ARBA00022519"/>
    </source>
</evidence>
<evidence type="ECO:0000256" key="3">
    <source>
        <dbReference type="ARBA" id="ARBA00022475"/>
    </source>
</evidence>
<dbReference type="Proteomes" id="UP000192472">
    <property type="component" value="Unassembled WGS sequence"/>
</dbReference>
<sequence>MRDKLDSLLETSLSLLLGLMVINVLWQVASRYILNDPSAFTDELSRYLLIWVGLLGAAYASGQGMHVAIELLERKLSDQQKLYQQKIIRLLICGFALFTLIIGGTRLVVVSFELGQTSSAMQLSLGYVYLALPLSGVLICYYALSDFFNQLKRNHGAS</sequence>
<keyword evidence="4" id="KW-0997">Cell inner membrane</keyword>
<proteinExistence type="inferred from homology"/>
<evidence type="ECO:0000313" key="12">
    <source>
        <dbReference type="Proteomes" id="UP000192472"/>
    </source>
</evidence>
<name>A0A1W2G701_REIFA</name>
<keyword evidence="2" id="KW-0813">Transport</keyword>
<feature type="domain" description="Tripartite ATP-independent periplasmic transporters DctQ component" evidence="10">
    <location>
        <begin position="20"/>
        <end position="152"/>
    </location>
</feature>
<gene>
    <name evidence="11" type="ORF">SAMN04488029_0637</name>
</gene>
<keyword evidence="7 9" id="KW-0472">Membrane</keyword>
<dbReference type="InterPro" id="IPR007387">
    <property type="entry name" value="TRAP_DctQ"/>
</dbReference>
<evidence type="ECO:0000313" key="11">
    <source>
        <dbReference type="EMBL" id="SMD32294.1"/>
    </source>
</evidence>
<dbReference type="AlphaFoldDB" id="A0A1W2G701"/>
<keyword evidence="6 9" id="KW-1133">Transmembrane helix</keyword>
<keyword evidence="3" id="KW-1003">Cell membrane</keyword>
<feature type="transmembrane region" description="Helical" evidence="9">
    <location>
        <begin position="12"/>
        <end position="29"/>
    </location>
</feature>
<comment type="subcellular location">
    <subcellularLocation>
        <location evidence="1">Cell inner membrane</location>
        <topology evidence="1">Multi-pass membrane protein</topology>
    </subcellularLocation>
</comment>